<keyword evidence="4" id="KW-1185">Reference proteome</keyword>
<evidence type="ECO:0000313" key="4">
    <source>
        <dbReference type="Proteomes" id="UP001215598"/>
    </source>
</evidence>
<evidence type="ECO:0000313" key="3">
    <source>
        <dbReference type="EMBL" id="KAJ7766169.1"/>
    </source>
</evidence>
<feature type="region of interest" description="Disordered" evidence="1">
    <location>
        <begin position="107"/>
        <end position="134"/>
    </location>
</feature>
<sequence length="156" mass="15970">MLPAIPFVFVSLTLAGRFFTAPALAQNTTGVTACNTICRLSNGTLLDLDTSGFPSTCSNNGIQQYAQCLDCIAVTVEPAYEDTEQFQEPVDDLVSACTKNGFPVDSATTDGSYQSGNTPPSSGGGGTSKSSSARGAQQVPVGGWVAAFALGLSCVV</sequence>
<protein>
    <submittedName>
        <fullName evidence="3">Uncharacterized protein</fullName>
    </submittedName>
</protein>
<proteinExistence type="predicted"/>
<dbReference type="AlphaFoldDB" id="A0AAD7JJI0"/>
<gene>
    <name evidence="3" type="ORF">B0H16DRAFT_1882984</name>
</gene>
<organism evidence="3 4">
    <name type="scientific">Mycena metata</name>
    <dbReference type="NCBI Taxonomy" id="1033252"/>
    <lineage>
        <taxon>Eukaryota</taxon>
        <taxon>Fungi</taxon>
        <taxon>Dikarya</taxon>
        <taxon>Basidiomycota</taxon>
        <taxon>Agaricomycotina</taxon>
        <taxon>Agaricomycetes</taxon>
        <taxon>Agaricomycetidae</taxon>
        <taxon>Agaricales</taxon>
        <taxon>Marasmiineae</taxon>
        <taxon>Mycenaceae</taxon>
        <taxon>Mycena</taxon>
    </lineage>
</organism>
<comment type="caution">
    <text evidence="3">The sequence shown here is derived from an EMBL/GenBank/DDBJ whole genome shotgun (WGS) entry which is preliminary data.</text>
</comment>
<evidence type="ECO:0000256" key="1">
    <source>
        <dbReference type="SAM" id="MobiDB-lite"/>
    </source>
</evidence>
<feature type="chain" id="PRO_5042031956" evidence="2">
    <location>
        <begin position="26"/>
        <end position="156"/>
    </location>
</feature>
<feature type="signal peptide" evidence="2">
    <location>
        <begin position="1"/>
        <end position="25"/>
    </location>
</feature>
<name>A0AAD7JJI0_9AGAR</name>
<accession>A0AAD7JJI0</accession>
<reference evidence="3" key="1">
    <citation type="submission" date="2023-03" db="EMBL/GenBank/DDBJ databases">
        <title>Massive genome expansion in bonnet fungi (Mycena s.s.) driven by repeated elements and novel gene families across ecological guilds.</title>
        <authorList>
            <consortium name="Lawrence Berkeley National Laboratory"/>
            <person name="Harder C.B."/>
            <person name="Miyauchi S."/>
            <person name="Viragh M."/>
            <person name="Kuo A."/>
            <person name="Thoen E."/>
            <person name="Andreopoulos B."/>
            <person name="Lu D."/>
            <person name="Skrede I."/>
            <person name="Drula E."/>
            <person name="Henrissat B."/>
            <person name="Morin E."/>
            <person name="Kohler A."/>
            <person name="Barry K."/>
            <person name="LaButti K."/>
            <person name="Morin E."/>
            <person name="Salamov A."/>
            <person name="Lipzen A."/>
            <person name="Mereny Z."/>
            <person name="Hegedus B."/>
            <person name="Baldrian P."/>
            <person name="Stursova M."/>
            <person name="Weitz H."/>
            <person name="Taylor A."/>
            <person name="Grigoriev I.V."/>
            <person name="Nagy L.G."/>
            <person name="Martin F."/>
            <person name="Kauserud H."/>
        </authorList>
    </citation>
    <scope>NUCLEOTIDE SEQUENCE</scope>
    <source>
        <strain evidence="3">CBHHK182m</strain>
    </source>
</reference>
<dbReference type="Proteomes" id="UP001215598">
    <property type="component" value="Unassembled WGS sequence"/>
</dbReference>
<keyword evidence="2" id="KW-0732">Signal</keyword>
<evidence type="ECO:0000256" key="2">
    <source>
        <dbReference type="SAM" id="SignalP"/>
    </source>
</evidence>
<dbReference type="EMBL" id="JARKIB010000024">
    <property type="protein sequence ID" value="KAJ7766169.1"/>
    <property type="molecule type" value="Genomic_DNA"/>
</dbReference>